<feature type="transmembrane region" description="Helical" evidence="6">
    <location>
        <begin position="166"/>
        <end position="184"/>
    </location>
</feature>
<comment type="caution">
    <text evidence="7">The sequence shown here is derived from an EMBL/GenBank/DDBJ whole genome shotgun (WGS) entry which is preliminary data.</text>
</comment>
<sequence length="352" mass="38489">MFKPRLDWWLVIPVILLSSLGLVVLRSVSPQLVGYQLLFLLASTAAFLFFSSLDHRVPFSLHLPLFVISLLSLLAPLIFGAHTRGAFRWIQLGQFSLQPSEIAKPLFLLVFASIGGLDSKYRTVWLFILYLLPAGLIYLQPDLGTTLVLSVGWLTILFSKTSLKSISVAVLMSLIVFPLGQLALRPYQRDRLLTFINPTRDPLGRGYHVIQSLIAVGSGQIFGRGLGHGTQSQLKFLPEYHTDFVFASLTEELGFVGGILVIILFLFLLRRIYSISQTAPSVSASLFCLSSLAMLAFQIFINIGMNMGLAPVTGITLPFLSYGGSSLLSLGVLLGLLNSISAASVKIASDQI</sequence>
<name>A0A1F4ZC67_9BACT</name>
<keyword evidence="4 6" id="KW-1133">Transmembrane helix</keyword>
<evidence type="ECO:0000256" key="5">
    <source>
        <dbReference type="ARBA" id="ARBA00023136"/>
    </source>
</evidence>
<dbReference type="GO" id="GO:0008360">
    <property type="term" value="P:regulation of cell shape"/>
    <property type="evidence" value="ECO:0007669"/>
    <property type="project" value="UniProtKB-KW"/>
</dbReference>
<protein>
    <recommendedName>
        <fullName evidence="9">Rod shape-determining protein RodA</fullName>
    </recommendedName>
</protein>
<feature type="transmembrane region" description="Helical" evidence="6">
    <location>
        <begin position="244"/>
        <end position="269"/>
    </location>
</feature>
<feature type="transmembrane region" description="Helical" evidence="6">
    <location>
        <begin position="32"/>
        <end position="53"/>
    </location>
</feature>
<dbReference type="Pfam" id="PF01098">
    <property type="entry name" value="FTSW_RODA_SPOVE"/>
    <property type="match status" value="1"/>
</dbReference>
<evidence type="ECO:0000256" key="3">
    <source>
        <dbReference type="ARBA" id="ARBA00022960"/>
    </source>
</evidence>
<dbReference type="GO" id="GO:0015648">
    <property type="term" value="F:lipid-linked peptidoglycan transporter activity"/>
    <property type="evidence" value="ECO:0007669"/>
    <property type="project" value="TreeGrafter"/>
</dbReference>
<proteinExistence type="predicted"/>
<evidence type="ECO:0000313" key="8">
    <source>
        <dbReference type="Proteomes" id="UP000177080"/>
    </source>
</evidence>
<dbReference type="GO" id="GO:0051301">
    <property type="term" value="P:cell division"/>
    <property type="evidence" value="ECO:0007669"/>
    <property type="project" value="InterPro"/>
</dbReference>
<dbReference type="PANTHER" id="PTHR30474">
    <property type="entry name" value="CELL CYCLE PROTEIN"/>
    <property type="match status" value="1"/>
</dbReference>
<dbReference type="Proteomes" id="UP000177080">
    <property type="component" value="Unassembled WGS sequence"/>
</dbReference>
<evidence type="ECO:0000256" key="6">
    <source>
        <dbReference type="SAM" id="Phobius"/>
    </source>
</evidence>
<dbReference type="AlphaFoldDB" id="A0A1F4ZC67"/>
<keyword evidence="3" id="KW-0133">Cell shape</keyword>
<organism evidence="7 8">
    <name type="scientific">Candidatus Amesbacteria bacterium RIFCSPLOWO2_01_FULL_48_25</name>
    <dbReference type="NCBI Taxonomy" id="1797259"/>
    <lineage>
        <taxon>Bacteria</taxon>
        <taxon>Candidatus Amesiibacteriota</taxon>
    </lineage>
</organism>
<dbReference type="STRING" id="1797259.A2989_02615"/>
<dbReference type="GO" id="GO:0005886">
    <property type="term" value="C:plasma membrane"/>
    <property type="evidence" value="ECO:0007669"/>
    <property type="project" value="TreeGrafter"/>
</dbReference>
<evidence type="ECO:0000256" key="4">
    <source>
        <dbReference type="ARBA" id="ARBA00022989"/>
    </source>
</evidence>
<evidence type="ECO:0000313" key="7">
    <source>
        <dbReference type="EMBL" id="OGD03496.1"/>
    </source>
</evidence>
<dbReference type="GO" id="GO:0032153">
    <property type="term" value="C:cell division site"/>
    <property type="evidence" value="ECO:0007669"/>
    <property type="project" value="TreeGrafter"/>
</dbReference>
<evidence type="ECO:0000256" key="1">
    <source>
        <dbReference type="ARBA" id="ARBA00004141"/>
    </source>
</evidence>
<dbReference type="EMBL" id="MEXN01000006">
    <property type="protein sequence ID" value="OGD03496.1"/>
    <property type="molecule type" value="Genomic_DNA"/>
</dbReference>
<feature type="transmembrane region" description="Helical" evidence="6">
    <location>
        <begin position="59"/>
        <end position="81"/>
    </location>
</feature>
<gene>
    <name evidence="7" type="ORF">A2989_02615</name>
</gene>
<keyword evidence="5 6" id="KW-0472">Membrane</keyword>
<dbReference type="InterPro" id="IPR001182">
    <property type="entry name" value="FtsW/RodA"/>
</dbReference>
<reference evidence="7 8" key="1">
    <citation type="journal article" date="2016" name="Nat. Commun.">
        <title>Thousands of microbial genomes shed light on interconnected biogeochemical processes in an aquifer system.</title>
        <authorList>
            <person name="Anantharaman K."/>
            <person name="Brown C.T."/>
            <person name="Hug L.A."/>
            <person name="Sharon I."/>
            <person name="Castelle C.J."/>
            <person name="Probst A.J."/>
            <person name="Thomas B.C."/>
            <person name="Singh A."/>
            <person name="Wilkins M.J."/>
            <person name="Karaoz U."/>
            <person name="Brodie E.L."/>
            <person name="Williams K.H."/>
            <person name="Hubbard S.S."/>
            <person name="Banfield J.F."/>
        </authorList>
    </citation>
    <scope>NUCLEOTIDE SEQUENCE [LARGE SCALE GENOMIC DNA]</scope>
</reference>
<comment type="subcellular location">
    <subcellularLocation>
        <location evidence="1">Membrane</location>
        <topology evidence="1">Multi-pass membrane protein</topology>
    </subcellularLocation>
</comment>
<feature type="transmembrane region" description="Helical" evidence="6">
    <location>
        <begin position="6"/>
        <end position="25"/>
    </location>
</feature>
<feature type="transmembrane region" description="Helical" evidence="6">
    <location>
        <begin position="315"/>
        <end position="337"/>
    </location>
</feature>
<evidence type="ECO:0008006" key="9">
    <source>
        <dbReference type="Google" id="ProtNLM"/>
    </source>
</evidence>
<evidence type="ECO:0000256" key="2">
    <source>
        <dbReference type="ARBA" id="ARBA00022692"/>
    </source>
</evidence>
<accession>A0A1F4ZC67</accession>
<dbReference type="InterPro" id="IPR018365">
    <property type="entry name" value="Cell_cycle_FtsW-rel_CS"/>
</dbReference>
<feature type="transmembrane region" description="Helical" evidence="6">
    <location>
        <begin position="281"/>
        <end position="303"/>
    </location>
</feature>
<keyword evidence="2 6" id="KW-0812">Transmembrane</keyword>
<feature type="transmembrane region" description="Helical" evidence="6">
    <location>
        <begin position="127"/>
        <end position="154"/>
    </location>
</feature>
<dbReference type="PROSITE" id="PS00428">
    <property type="entry name" value="FTSW_RODA_SPOVE"/>
    <property type="match status" value="1"/>
</dbReference>